<feature type="compositionally biased region" description="Polar residues" evidence="1">
    <location>
        <begin position="357"/>
        <end position="366"/>
    </location>
</feature>
<dbReference type="EMBL" id="MU006581">
    <property type="protein sequence ID" value="KAF2745584.1"/>
    <property type="molecule type" value="Genomic_DNA"/>
</dbReference>
<dbReference type="GO" id="GO:0000402">
    <property type="term" value="F:crossed form four-way junction DNA binding"/>
    <property type="evidence" value="ECO:0007669"/>
    <property type="project" value="TreeGrafter"/>
</dbReference>
<dbReference type="GO" id="GO:0070336">
    <property type="term" value="F:flap-structured DNA binding"/>
    <property type="evidence" value="ECO:0007669"/>
    <property type="project" value="TreeGrafter"/>
</dbReference>
<dbReference type="GO" id="GO:0005739">
    <property type="term" value="C:mitochondrion"/>
    <property type="evidence" value="ECO:0007669"/>
    <property type="project" value="TreeGrafter"/>
</dbReference>
<evidence type="ECO:0000313" key="4">
    <source>
        <dbReference type="Proteomes" id="UP000799440"/>
    </source>
</evidence>
<dbReference type="Proteomes" id="UP000799440">
    <property type="component" value="Unassembled WGS sequence"/>
</dbReference>
<dbReference type="AlphaFoldDB" id="A0A6A6V786"/>
<name>A0A6A6V786_9PLEO</name>
<evidence type="ECO:0000256" key="1">
    <source>
        <dbReference type="SAM" id="MobiDB-lite"/>
    </source>
</evidence>
<accession>A0A6A6V786</accession>
<dbReference type="Gene3D" id="3.30.420.10">
    <property type="entry name" value="Ribonuclease H-like superfamily/Ribonuclease H"/>
    <property type="match status" value="1"/>
</dbReference>
<feature type="compositionally biased region" description="Basic and acidic residues" evidence="1">
    <location>
        <begin position="61"/>
        <end position="89"/>
    </location>
</feature>
<proteinExistence type="predicted"/>
<dbReference type="InterPro" id="IPR036397">
    <property type="entry name" value="RNaseH_sf"/>
</dbReference>
<sequence length="366" mass="39866">MQLNPKTTTKTLKALLTSIGSQTTGTKPILRERLSRDLRVSRLPGLFASSPTPISTSNSLKKGELRGSRLRGKREEREDGNGKEKHEEGLVELVEKGKRGDRKSEKKGVRILSVDLGIRNLAFCVMDVSIADPVIQKNGKKEGSNSNSTSMNINVFVRAWRRLDVAQEILSLSSSSSPSPEIELQPEDPYNPSILSHTAHTLLTRTLLPHDPDIILLERQRWRSGGGPAIQQWTVRVNLFEGMLWAVLATLKKEKRWVGDVESVEPKRVGGFWVGGAGAGVGEPGPARKGTKKGARMDAGSVGNLSASECETSSKSKLPKNKAEKRAKIALLRSWLSASPPTASTTSIFPTTDSTTPLNVSTTQVF</sequence>
<reference evidence="3" key="1">
    <citation type="journal article" date="2020" name="Stud. Mycol.">
        <title>101 Dothideomycetes genomes: a test case for predicting lifestyles and emergence of pathogens.</title>
        <authorList>
            <person name="Haridas S."/>
            <person name="Albert R."/>
            <person name="Binder M."/>
            <person name="Bloem J."/>
            <person name="Labutti K."/>
            <person name="Salamov A."/>
            <person name="Andreopoulos B."/>
            <person name="Baker S."/>
            <person name="Barry K."/>
            <person name="Bills G."/>
            <person name="Bluhm B."/>
            <person name="Cannon C."/>
            <person name="Castanera R."/>
            <person name="Culley D."/>
            <person name="Daum C."/>
            <person name="Ezra D."/>
            <person name="Gonzalez J."/>
            <person name="Henrissat B."/>
            <person name="Kuo A."/>
            <person name="Liang C."/>
            <person name="Lipzen A."/>
            <person name="Lutzoni F."/>
            <person name="Magnuson J."/>
            <person name="Mondo S."/>
            <person name="Nolan M."/>
            <person name="Ohm R."/>
            <person name="Pangilinan J."/>
            <person name="Park H.-J."/>
            <person name="Ramirez L."/>
            <person name="Alfaro M."/>
            <person name="Sun H."/>
            <person name="Tritt A."/>
            <person name="Yoshinaga Y."/>
            <person name="Zwiers L.-H."/>
            <person name="Turgeon B."/>
            <person name="Goodwin S."/>
            <person name="Spatafora J."/>
            <person name="Crous P."/>
            <person name="Grigoriev I."/>
        </authorList>
    </citation>
    <scope>NUCLEOTIDE SEQUENCE</scope>
    <source>
        <strain evidence="3">CBS 119925</strain>
    </source>
</reference>
<feature type="domain" description="Mitochondrial resolvase Ydc2 catalytic" evidence="2">
    <location>
        <begin position="111"/>
        <end position="340"/>
    </location>
</feature>
<feature type="region of interest" description="Disordered" evidence="1">
    <location>
        <begin position="47"/>
        <end position="89"/>
    </location>
</feature>
<feature type="non-terminal residue" evidence="3">
    <location>
        <position position="366"/>
    </location>
</feature>
<dbReference type="Pfam" id="PF09159">
    <property type="entry name" value="Ydc2-catalyt"/>
    <property type="match status" value="1"/>
</dbReference>
<dbReference type="GO" id="GO:0000403">
    <property type="term" value="F:Y-form DNA binding"/>
    <property type="evidence" value="ECO:0007669"/>
    <property type="project" value="TreeGrafter"/>
</dbReference>
<dbReference type="InterPro" id="IPR039197">
    <property type="entry name" value="Mrs1/Cce1"/>
</dbReference>
<feature type="region of interest" description="Disordered" evidence="1">
    <location>
        <begin position="282"/>
        <end position="324"/>
    </location>
</feature>
<dbReference type="PANTHER" id="PTHR28072">
    <property type="entry name" value="CRUCIFORM CUTTING ENDONUCLEASE 1, MITOCHONDRIAL-RELATED"/>
    <property type="match status" value="1"/>
</dbReference>
<feature type="region of interest" description="Disordered" evidence="1">
    <location>
        <begin position="339"/>
        <end position="366"/>
    </location>
</feature>
<organism evidence="3 4">
    <name type="scientific">Sporormia fimetaria CBS 119925</name>
    <dbReference type="NCBI Taxonomy" id="1340428"/>
    <lineage>
        <taxon>Eukaryota</taxon>
        <taxon>Fungi</taxon>
        <taxon>Dikarya</taxon>
        <taxon>Ascomycota</taxon>
        <taxon>Pezizomycotina</taxon>
        <taxon>Dothideomycetes</taxon>
        <taxon>Pleosporomycetidae</taxon>
        <taxon>Pleosporales</taxon>
        <taxon>Sporormiaceae</taxon>
        <taxon>Sporormia</taxon>
    </lineage>
</organism>
<keyword evidence="4" id="KW-1185">Reference proteome</keyword>
<gene>
    <name evidence="3" type="ORF">M011DRAFT_469252</name>
</gene>
<evidence type="ECO:0000259" key="2">
    <source>
        <dbReference type="Pfam" id="PF09159"/>
    </source>
</evidence>
<dbReference type="InterPro" id="IPR012337">
    <property type="entry name" value="RNaseH-like_sf"/>
</dbReference>
<feature type="compositionally biased region" description="Polar residues" evidence="1">
    <location>
        <begin position="303"/>
        <end position="316"/>
    </location>
</feature>
<evidence type="ECO:0000313" key="3">
    <source>
        <dbReference type="EMBL" id="KAF2745584.1"/>
    </source>
</evidence>
<dbReference type="OrthoDB" id="5552842at2759"/>
<feature type="compositionally biased region" description="Low complexity" evidence="1">
    <location>
        <begin position="339"/>
        <end position="356"/>
    </location>
</feature>
<dbReference type="PANTHER" id="PTHR28072:SF1">
    <property type="entry name" value="CRUCIFORM CUTTING ENDONUCLEASE 1, MITOCHONDRIAL-RELATED"/>
    <property type="match status" value="1"/>
</dbReference>
<dbReference type="SUPFAM" id="SSF53098">
    <property type="entry name" value="Ribonuclease H-like"/>
    <property type="match status" value="1"/>
</dbReference>
<dbReference type="InterPro" id="IPR015242">
    <property type="entry name" value="Ydc2_cat"/>
</dbReference>
<feature type="compositionally biased region" description="Polar residues" evidence="1">
    <location>
        <begin position="49"/>
        <end position="60"/>
    </location>
</feature>
<dbReference type="GO" id="GO:0004520">
    <property type="term" value="F:DNA endonuclease activity"/>
    <property type="evidence" value="ECO:0007669"/>
    <property type="project" value="TreeGrafter"/>
</dbReference>
<protein>
    <submittedName>
        <fullName evidence="3">Ribonuclease H-like protein</fullName>
    </submittedName>
</protein>